<dbReference type="PROSITE" id="PS50071">
    <property type="entry name" value="HOMEOBOX_2"/>
    <property type="match status" value="1"/>
</dbReference>
<comment type="subcellular location">
    <subcellularLocation>
        <location evidence="1 2">Nucleus</location>
    </subcellularLocation>
</comment>
<accession>S2J7A2</accession>
<keyword evidence="1 2" id="KW-0371">Homeobox</keyword>
<feature type="compositionally biased region" description="Polar residues" evidence="3">
    <location>
        <begin position="193"/>
        <end position="202"/>
    </location>
</feature>
<name>S2J7A2_MUCC1</name>
<evidence type="ECO:0000256" key="1">
    <source>
        <dbReference type="PROSITE-ProRule" id="PRU00108"/>
    </source>
</evidence>
<evidence type="ECO:0000256" key="3">
    <source>
        <dbReference type="SAM" id="MobiDB-lite"/>
    </source>
</evidence>
<dbReference type="EMBL" id="KE124010">
    <property type="protein sequence ID" value="EPB85534.1"/>
    <property type="molecule type" value="Genomic_DNA"/>
</dbReference>
<feature type="region of interest" description="Disordered" evidence="3">
    <location>
        <begin position="67"/>
        <end position="93"/>
    </location>
</feature>
<dbReference type="GO" id="GO:0005634">
    <property type="term" value="C:nucleus"/>
    <property type="evidence" value="ECO:0007669"/>
    <property type="project" value="UniProtKB-SubCell"/>
</dbReference>
<organism evidence="5 6">
    <name type="scientific">Mucor circinelloides f. circinelloides (strain 1006PhL)</name>
    <name type="common">Mucormycosis agent</name>
    <name type="synonym">Calyptromyces circinelloides</name>
    <dbReference type="NCBI Taxonomy" id="1220926"/>
    <lineage>
        <taxon>Eukaryota</taxon>
        <taxon>Fungi</taxon>
        <taxon>Fungi incertae sedis</taxon>
        <taxon>Mucoromycota</taxon>
        <taxon>Mucoromycotina</taxon>
        <taxon>Mucoromycetes</taxon>
        <taxon>Mucorales</taxon>
        <taxon>Mucorineae</taxon>
        <taxon>Mucoraceae</taxon>
        <taxon>Mucor</taxon>
    </lineage>
</organism>
<feature type="compositionally biased region" description="Low complexity" evidence="3">
    <location>
        <begin position="160"/>
        <end position="170"/>
    </location>
</feature>
<keyword evidence="6" id="KW-1185">Reference proteome</keyword>
<dbReference type="SUPFAM" id="SSF46689">
    <property type="entry name" value="Homeodomain-like"/>
    <property type="match status" value="1"/>
</dbReference>
<dbReference type="CDD" id="cd00086">
    <property type="entry name" value="homeodomain"/>
    <property type="match status" value="1"/>
</dbReference>
<dbReference type="OMA" id="KDWQDLP"/>
<dbReference type="STRING" id="1220926.S2J7A2"/>
<reference evidence="6" key="1">
    <citation type="submission" date="2013-05" db="EMBL/GenBank/DDBJ databases">
        <title>The Genome sequence of Mucor circinelloides f. circinelloides 1006PhL.</title>
        <authorList>
            <consortium name="The Broad Institute Genomics Platform"/>
            <person name="Cuomo C."/>
            <person name="Earl A."/>
            <person name="Findley K."/>
            <person name="Lee S.C."/>
            <person name="Walker B."/>
            <person name="Young S."/>
            <person name="Zeng Q."/>
            <person name="Gargeya S."/>
            <person name="Fitzgerald M."/>
            <person name="Haas B."/>
            <person name="Abouelleil A."/>
            <person name="Allen A.W."/>
            <person name="Alvarado L."/>
            <person name="Arachchi H.M."/>
            <person name="Berlin A.M."/>
            <person name="Chapman S.B."/>
            <person name="Gainer-Dewar J."/>
            <person name="Goldberg J."/>
            <person name="Griggs A."/>
            <person name="Gujja S."/>
            <person name="Hansen M."/>
            <person name="Howarth C."/>
            <person name="Imamovic A."/>
            <person name="Ireland A."/>
            <person name="Larimer J."/>
            <person name="McCowan C."/>
            <person name="Murphy C."/>
            <person name="Pearson M."/>
            <person name="Poon T.W."/>
            <person name="Priest M."/>
            <person name="Roberts A."/>
            <person name="Saif S."/>
            <person name="Shea T."/>
            <person name="Sisk P."/>
            <person name="Sykes S."/>
            <person name="Wortman J."/>
            <person name="Nusbaum C."/>
            <person name="Birren B."/>
        </authorList>
    </citation>
    <scope>NUCLEOTIDE SEQUENCE [LARGE SCALE GENOMIC DNA]</scope>
    <source>
        <strain evidence="6">1006PhL</strain>
    </source>
</reference>
<feature type="region of interest" description="Disordered" evidence="3">
    <location>
        <begin position="193"/>
        <end position="221"/>
    </location>
</feature>
<gene>
    <name evidence="5" type="ORF">HMPREF1544_07717</name>
</gene>
<keyword evidence="1 2" id="KW-0238">DNA-binding</keyword>
<sequence>MSEQQRSNPNKDWQDLPPIDAFLDHDDDDLDTTCSLRDSSLCFLKDYIDLHSTVCHQHVLAANRSMPASPKKNISLSKLSESSNSKSKLKPISGTGTITVVTKTTTTTTITGFPAVDVSSQQFDAKAQRAPSPTDSCSSSENSYGTHVDDEMLSNDSDSESTSSSSSSTNKNPQFSCLSNQQNGSNTCISTSNHLQAASQSRTPKTLKWKPKKTNATTKSKRTTTSYDAETTAYLKKAFFNYYSKQYKLTREQRETVIRETGLRSRNITYWFSNHKRRLGAELAIYRKLIREHKLKDYDAFLRWRQDQELPDHITREEIKLFKESR</sequence>
<feature type="compositionally biased region" description="Polar residues" evidence="3">
    <location>
        <begin position="131"/>
        <end position="145"/>
    </location>
</feature>
<dbReference type="VEuPathDB" id="FungiDB:HMPREF1544_07717"/>
<keyword evidence="1 2" id="KW-0539">Nucleus</keyword>
<protein>
    <recommendedName>
        <fullName evidence="4">Homeobox domain-containing protein</fullName>
    </recommendedName>
</protein>
<evidence type="ECO:0000313" key="5">
    <source>
        <dbReference type="EMBL" id="EPB85534.1"/>
    </source>
</evidence>
<evidence type="ECO:0000313" key="6">
    <source>
        <dbReference type="Proteomes" id="UP000014254"/>
    </source>
</evidence>
<dbReference type="InterPro" id="IPR001356">
    <property type="entry name" value="HD"/>
</dbReference>
<dbReference type="Proteomes" id="UP000014254">
    <property type="component" value="Unassembled WGS sequence"/>
</dbReference>
<dbReference type="InterPro" id="IPR009057">
    <property type="entry name" value="Homeodomain-like_sf"/>
</dbReference>
<feature type="domain" description="Homeobox" evidence="4">
    <location>
        <begin position="218"/>
        <end position="282"/>
    </location>
</feature>
<dbReference type="GO" id="GO:0003677">
    <property type="term" value="F:DNA binding"/>
    <property type="evidence" value="ECO:0007669"/>
    <property type="project" value="UniProtKB-UniRule"/>
</dbReference>
<proteinExistence type="predicted"/>
<dbReference type="InParanoid" id="S2J7A2"/>
<dbReference type="Pfam" id="PF00046">
    <property type="entry name" value="Homeodomain"/>
    <property type="match status" value="1"/>
</dbReference>
<dbReference type="SMART" id="SM00389">
    <property type="entry name" value="HOX"/>
    <property type="match status" value="1"/>
</dbReference>
<feature type="region of interest" description="Disordered" evidence="3">
    <location>
        <begin position="124"/>
        <end position="179"/>
    </location>
</feature>
<evidence type="ECO:0000259" key="4">
    <source>
        <dbReference type="PROSITE" id="PS50071"/>
    </source>
</evidence>
<dbReference type="Gene3D" id="1.10.10.60">
    <property type="entry name" value="Homeodomain-like"/>
    <property type="match status" value="1"/>
</dbReference>
<dbReference type="AlphaFoldDB" id="S2J7A2"/>
<dbReference type="OrthoDB" id="2389483at2759"/>
<feature type="compositionally biased region" description="Low complexity" evidence="3">
    <location>
        <begin position="71"/>
        <end position="86"/>
    </location>
</feature>
<feature type="DNA-binding region" description="Homeobox" evidence="1">
    <location>
        <begin position="220"/>
        <end position="283"/>
    </location>
</feature>
<evidence type="ECO:0000256" key="2">
    <source>
        <dbReference type="RuleBase" id="RU000682"/>
    </source>
</evidence>